<dbReference type="KEGG" id="bfo:118425290"/>
<evidence type="ECO:0000256" key="1">
    <source>
        <dbReference type="ARBA" id="ARBA00004141"/>
    </source>
</evidence>
<name>A0A9J7LVE7_BRAFL</name>
<keyword evidence="4 5" id="KW-0472">Membrane</keyword>
<dbReference type="SMART" id="SM01417">
    <property type="entry name" value="Solute_trans_a"/>
    <property type="match status" value="1"/>
</dbReference>
<reference evidence="6" key="1">
    <citation type="journal article" date="2020" name="Nat. Ecol. Evol.">
        <title>Deeply conserved synteny resolves early events in vertebrate evolution.</title>
        <authorList>
            <person name="Simakov O."/>
            <person name="Marletaz F."/>
            <person name="Yue J.X."/>
            <person name="O'Connell B."/>
            <person name="Jenkins J."/>
            <person name="Brandt A."/>
            <person name="Calef R."/>
            <person name="Tung C.H."/>
            <person name="Huang T.K."/>
            <person name="Schmutz J."/>
            <person name="Satoh N."/>
            <person name="Yu J.K."/>
            <person name="Putnam N.H."/>
            <person name="Green R.E."/>
            <person name="Rokhsar D.S."/>
        </authorList>
    </citation>
    <scope>NUCLEOTIDE SEQUENCE [LARGE SCALE GENOMIC DNA]</scope>
    <source>
        <strain evidence="6">S238N-H82</strain>
    </source>
</reference>
<protein>
    <submittedName>
        <fullName evidence="7 8">Organic solute transporter subunit alpha-like isoform X1</fullName>
    </submittedName>
</protein>
<feature type="transmembrane region" description="Helical" evidence="5">
    <location>
        <begin position="88"/>
        <end position="107"/>
    </location>
</feature>
<dbReference type="GO" id="GO:0022857">
    <property type="term" value="F:transmembrane transporter activity"/>
    <property type="evidence" value="ECO:0000318"/>
    <property type="project" value="GO_Central"/>
</dbReference>
<accession>A0A9J7LVE7</accession>
<keyword evidence="3 5" id="KW-1133">Transmembrane helix</keyword>
<dbReference type="InterPro" id="IPR005178">
    <property type="entry name" value="Ostalpha/TMEM184C"/>
</dbReference>
<feature type="transmembrane region" description="Helical" evidence="5">
    <location>
        <begin position="187"/>
        <end position="206"/>
    </location>
</feature>
<evidence type="ECO:0000256" key="4">
    <source>
        <dbReference type="ARBA" id="ARBA00023136"/>
    </source>
</evidence>
<comment type="subcellular location">
    <subcellularLocation>
        <location evidence="1">Membrane</location>
        <topology evidence="1">Multi-pass membrane protein</topology>
    </subcellularLocation>
</comment>
<evidence type="ECO:0000313" key="6">
    <source>
        <dbReference type="Proteomes" id="UP000001554"/>
    </source>
</evidence>
<evidence type="ECO:0000256" key="3">
    <source>
        <dbReference type="ARBA" id="ARBA00022989"/>
    </source>
</evidence>
<evidence type="ECO:0000313" key="9">
    <source>
        <dbReference type="RefSeq" id="XP_035690006.1"/>
    </source>
</evidence>
<dbReference type="OMA" id="CLPMVIP"/>
<dbReference type="AlphaFoldDB" id="A0A9J7LVE7"/>
<dbReference type="Pfam" id="PF03619">
    <property type="entry name" value="Solute_trans_a"/>
    <property type="match status" value="1"/>
</dbReference>
<dbReference type="RefSeq" id="XP_035689991.1">
    <property type="nucleotide sequence ID" value="XM_035834098.1"/>
</dbReference>
<reference evidence="7 8" key="2">
    <citation type="submission" date="2025-04" db="UniProtKB">
        <authorList>
            <consortium name="RefSeq"/>
        </authorList>
    </citation>
    <scope>IDENTIFICATION</scope>
    <source>
        <strain evidence="7 8">S238N-H82</strain>
        <tissue evidence="7 8">Testes</tissue>
    </source>
</reference>
<dbReference type="RefSeq" id="XP_035689999.1">
    <property type="nucleotide sequence ID" value="XM_035834106.1"/>
</dbReference>
<feature type="transmembrane region" description="Helical" evidence="5">
    <location>
        <begin position="127"/>
        <end position="146"/>
    </location>
</feature>
<evidence type="ECO:0000313" key="11">
    <source>
        <dbReference type="RefSeq" id="XP_035690022.1"/>
    </source>
</evidence>
<evidence type="ECO:0000256" key="2">
    <source>
        <dbReference type="ARBA" id="ARBA00022692"/>
    </source>
</evidence>
<dbReference type="RefSeq" id="XP_035690014.1">
    <property type="nucleotide sequence ID" value="XM_035834121.1"/>
</dbReference>
<gene>
    <name evidence="7 8 9 10 11" type="primary">LOC118425290</name>
</gene>
<dbReference type="RefSeq" id="XP_035690006.1">
    <property type="nucleotide sequence ID" value="XM_035834113.1"/>
</dbReference>
<sequence>MFQGSRLMTLSTLILTRNHSSAAEMPLNCTARFPNFADRLEQVSTDVTAVVVMFGGTLASLVTVLVYLEECLYFCRNPFLARRRSKMLKILAVYPPILTDFSVQVISTTSASNLWFPQASAVADFAASWYLSLAIYQVFTLMLDYLGGKRGIVESIGGLKIRMNTLPICCCVCLPPKPLNMVLLRRFHLGVLQLTVVYPVTSYIFALINTDQSVQGRNQDTASTGLVLRAVPMVSILMAVYSILCVCRNVTQHMPHAAAFRLRPKLAVVMLIMGLSRLQFVVLSLVNIPGGKGCGPGTLFTGPDRKKVIGSVLTVLEMLLLGLLARRLFTQPAEDDLEDPCDVTDQHFHEKRVMIVHTTSL</sequence>
<evidence type="ECO:0000313" key="10">
    <source>
        <dbReference type="RefSeq" id="XP_035690014.1"/>
    </source>
</evidence>
<evidence type="ECO:0000313" key="7">
    <source>
        <dbReference type="RefSeq" id="XP_035689991.1"/>
    </source>
</evidence>
<feature type="transmembrane region" description="Helical" evidence="5">
    <location>
        <begin position="226"/>
        <end position="246"/>
    </location>
</feature>
<dbReference type="PANTHER" id="PTHR23423">
    <property type="entry name" value="ORGANIC SOLUTE TRANSPORTER-RELATED"/>
    <property type="match status" value="1"/>
</dbReference>
<dbReference type="GO" id="GO:0016020">
    <property type="term" value="C:membrane"/>
    <property type="evidence" value="ECO:0000318"/>
    <property type="project" value="GO_Central"/>
</dbReference>
<feature type="transmembrane region" description="Helical" evidence="5">
    <location>
        <begin position="47"/>
        <end position="68"/>
    </location>
</feature>
<keyword evidence="2 5" id="KW-0812">Transmembrane</keyword>
<evidence type="ECO:0000256" key="5">
    <source>
        <dbReference type="SAM" id="Phobius"/>
    </source>
</evidence>
<feature type="transmembrane region" description="Helical" evidence="5">
    <location>
        <begin position="308"/>
        <end position="325"/>
    </location>
</feature>
<evidence type="ECO:0000313" key="8">
    <source>
        <dbReference type="RefSeq" id="XP_035689999.1"/>
    </source>
</evidence>
<dbReference type="OrthoDB" id="5832279at2759"/>
<dbReference type="GeneID" id="118425290"/>
<keyword evidence="6" id="KW-1185">Reference proteome</keyword>
<dbReference type="Proteomes" id="UP000001554">
    <property type="component" value="Chromosome 1"/>
</dbReference>
<proteinExistence type="predicted"/>
<organism evidence="6 11">
    <name type="scientific">Branchiostoma floridae</name>
    <name type="common">Florida lancelet</name>
    <name type="synonym">Amphioxus</name>
    <dbReference type="NCBI Taxonomy" id="7739"/>
    <lineage>
        <taxon>Eukaryota</taxon>
        <taxon>Metazoa</taxon>
        <taxon>Chordata</taxon>
        <taxon>Cephalochordata</taxon>
        <taxon>Leptocardii</taxon>
        <taxon>Amphioxiformes</taxon>
        <taxon>Branchiostomatidae</taxon>
        <taxon>Branchiostoma</taxon>
    </lineage>
</organism>
<dbReference type="RefSeq" id="XP_035690022.1">
    <property type="nucleotide sequence ID" value="XM_035834129.1"/>
</dbReference>
<feature type="transmembrane region" description="Helical" evidence="5">
    <location>
        <begin position="266"/>
        <end position="288"/>
    </location>
</feature>